<evidence type="ECO:0000313" key="1">
    <source>
        <dbReference type="EMBL" id="KAF4102604.1"/>
    </source>
</evidence>
<dbReference type="Proteomes" id="UP000579812">
    <property type="component" value="Unassembled WGS sequence"/>
</dbReference>
<reference evidence="1 2" key="1">
    <citation type="submission" date="2020-04" db="EMBL/GenBank/DDBJ databases">
        <title>Chromosome-level genome assembly of a cyprinid fish Onychostoma macrolepis by integration of Nanopore Sequencing, Bionano and Hi-C technology.</title>
        <authorList>
            <person name="Wang D."/>
        </authorList>
    </citation>
    <scope>NUCLEOTIDE SEQUENCE [LARGE SCALE GENOMIC DNA]</scope>
    <source>
        <strain evidence="1">SWU-2019</strain>
        <tissue evidence="1">Muscle</tissue>
    </source>
</reference>
<dbReference type="EMBL" id="JAAMOB010000017">
    <property type="protein sequence ID" value="KAF4102604.1"/>
    <property type="molecule type" value="Genomic_DNA"/>
</dbReference>
<gene>
    <name evidence="1" type="ORF">G5714_017404</name>
</gene>
<dbReference type="AlphaFoldDB" id="A0A7J6C6F7"/>
<accession>A0A7J6C6F7</accession>
<organism evidence="1 2">
    <name type="scientific">Onychostoma macrolepis</name>
    <dbReference type="NCBI Taxonomy" id="369639"/>
    <lineage>
        <taxon>Eukaryota</taxon>
        <taxon>Metazoa</taxon>
        <taxon>Chordata</taxon>
        <taxon>Craniata</taxon>
        <taxon>Vertebrata</taxon>
        <taxon>Euteleostomi</taxon>
        <taxon>Actinopterygii</taxon>
        <taxon>Neopterygii</taxon>
        <taxon>Teleostei</taxon>
        <taxon>Ostariophysi</taxon>
        <taxon>Cypriniformes</taxon>
        <taxon>Cyprinidae</taxon>
        <taxon>Acrossocheilinae</taxon>
        <taxon>Onychostoma</taxon>
    </lineage>
</organism>
<comment type="caution">
    <text evidence="1">The sequence shown here is derived from an EMBL/GenBank/DDBJ whole genome shotgun (WGS) entry which is preliminary data.</text>
</comment>
<evidence type="ECO:0000313" key="2">
    <source>
        <dbReference type="Proteomes" id="UP000579812"/>
    </source>
</evidence>
<proteinExistence type="predicted"/>
<sequence length="115" mass="12866">MVRQLVVWAISADRAAGVRGSRADSPPPVAHFPTPLYVPVFCSSLTRSAEIQQLVWSADSAGQLWILRFPKRLLNIVYVILCFVAFQRKTQMHCTKHEAAAASVQTHAQHWNPNT</sequence>
<name>A0A7J6C6F7_9TELE</name>
<keyword evidence="2" id="KW-1185">Reference proteome</keyword>
<protein>
    <submittedName>
        <fullName evidence="1">Uncharacterized protein</fullName>
    </submittedName>
</protein>